<feature type="non-terminal residue" evidence="3">
    <location>
        <position position="169"/>
    </location>
</feature>
<proteinExistence type="predicted"/>
<dbReference type="EMBL" id="JABANM010003189">
    <property type="protein sequence ID" value="KAF4751282.1"/>
    <property type="molecule type" value="Genomic_DNA"/>
</dbReference>
<gene>
    <name evidence="3" type="ORF">FOZ62_031349</name>
</gene>
<organism evidence="3 4">
    <name type="scientific">Perkinsus olseni</name>
    <name type="common">Perkinsus atlanticus</name>
    <dbReference type="NCBI Taxonomy" id="32597"/>
    <lineage>
        <taxon>Eukaryota</taxon>
        <taxon>Sar</taxon>
        <taxon>Alveolata</taxon>
        <taxon>Perkinsozoa</taxon>
        <taxon>Perkinsea</taxon>
        <taxon>Perkinsida</taxon>
        <taxon>Perkinsidae</taxon>
        <taxon>Perkinsus</taxon>
    </lineage>
</organism>
<reference evidence="3 4" key="1">
    <citation type="submission" date="2020-04" db="EMBL/GenBank/DDBJ databases">
        <title>Perkinsus olseni comparative genomics.</title>
        <authorList>
            <person name="Bogema D.R."/>
        </authorList>
    </citation>
    <scope>NUCLEOTIDE SEQUENCE [LARGE SCALE GENOMIC DNA]</scope>
    <source>
        <strain evidence="3">ATCC PRA-205</strain>
    </source>
</reference>
<dbReference type="Proteomes" id="UP000574390">
    <property type="component" value="Unassembled WGS sequence"/>
</dbReference>
<keyword evidence="2" id="KW-0732">Signal</keyword>
<name>A0A7J6U2T9_PEROL</name>
<sequence length="169" mass="17557">MLVTCNLVISVLFYLLSSLCIAEEASLLSEAAELNTQSTYGNCENATTPLTFSYRNRYLVGKEYTDNLSTNFDGSGRVLVNELSSASQTVTTKSTTTSGTTTTTKSTTTSGTTTTTKSTTTSGTTTTTKSTTTSGTTTTTKSTTTSGTTTTTKSTTTSGTTTTTKSTTT</sequence>
<accession>A0A7J6U2T9</accession>
<feature type="compositionally biased region" description="Low complexity" evidence="1">
    <location>
        <begin position="91"/>
        <end position="169"/>
    </location>
</feature>
<evidence type="ECO:0000256" key="2">
    <source>
        <dbReference type="SAM" id="SignalP"/>
    </source>
</evidence>
<feature type="signal peptide" evidence="2">
    <location>
        <begin position="1"/>
        <end position="22"/>
    </location>
</feature>
<evidence type="ECO:0000313" key="4">
    <source>
        <dbReference type="Proteomes" id="UP000574390"/>
    </source>
</evidence>
<evidence type="ECO:0000313" key="3">
    <source>
        <dbReference type="EMBL" id="KAF4751282.1"/>
    </source>
</evidence>
<evidence type="ECO:0000256" key="1">
    <source>
        <dbReference type="SAM" id="MobiDB-lite"/>
    </source>
</evidence>
<dbReference type="AlphaFoldDB" id="A0A7J6U2T9"/>
<feature type="chain" id="PRO_5029687777" evidence="2">
    <location>
        <begin position="23"/>
        <end position="169"/>
    </location>
</feature>
<feature type="region of interest" description="Disordered" evidence="1">
    <location>
        <begin position="84"/>
        <end position="169"/>
    </location>
</feature>
<protein>
    <submittedName>
        <fullName evidence="3">Uncharacterized protein</fullName>
    </submittedName>
</protein>
<comment type="caution">
    <text evidence="3">The sequence shown here is derived from an EMBL/GenBank/DDBJ whole genome shotgun (WGS) entry which is preliminary data.</text>
</comment>